<dbReference type="PROSITE" id="PS50943">
    <property type="entry name" value="HTH_CROC1"/>
    <property type="match status" value="1"/>
</dbReference>
<dbReference type="GO" id="GO:0003677">
    <property type="term" value="F:DNA binding"/>
    <property type="evidence" value="ECO:0007669"/>
    <property type="project" value="InterPro"/>
</dbReference>
<dbReference type="AlphaFoldDB" id="A0A1I1JH05"/>
<dbReference type="EMBL" id="FOLO01000010">
    <property type="protein sequence ID" value="SFC47635.1"/>
    <property type="molecule type" value="Genomic_DNA"/>
</dbReference>
<dbReference type="Pfam" id="PF01381">
    <property type="entry name" value="HTH_3"/>
    <property type="match status" value="1"/>
</dbReference>
<dbReference type="InterPro" id="IPR010982">
    <property type="entry name" value="Lambda_DNA-bd_dom_sf"/>
</dbReference>
<organism evidence="2 3">
    <name type="scientific">Pseudoalteromonas denitrificans DSM 6059</name>
    <dbReference type="NCBI Taxonomy" id="1123010"/>
    <lineage>
        <taxon>Bacteria</taxon>
        <taxon>Pseudomonadati</taxon>
        <taxon>Pseudomonadota</taxon>
        <taxon>Gammaproteobacteria</taxon>
        <taxon>Alteromonadales</taxon>
        <taxon>Pseudoalteromonadaceae</taxon>
        <taxon>Pseudoalteromonas</taxon>
    </lineage>
</organism>
<proteinExistence type="predicted"/>
<evidence type="ECO:0000259" key="1">
    <source>
        <dbReference type="PROSITE" id="PS50943"/>
    </source>
</evidence>
<sequence>MSSGNLIKLALQHFGCTQKELATKLEVSPAQISKWKADEHMSFDMEEKLDLLIGLDKRNPDVVAWTGGVEQADKWGKLVSYLAYSASQEGETGYITVPLEDDYDGLLCWNILNILQEAGVNIPKEFPSEIDFDYESDDDDSSEKFDCLYEENPFSKIISSSFRALTDVYGFYAAYFSDIMDNDDLELMESKAGNIESDLLGLAFCKVGEKSEFMPKFDDFKYRTLKDYQEWIEIVKNKAFLNNVPLKAELINMVLDGHDRLGHEAEAEYLGLTSKRLHPDVYMNEILQSHRIIQQVLPAICKKLDITEKELDIDLSKLYLK</sequence>
<dbReference type="Proteomes" id="UP000198862">
    <property type="component" value="Unassembled WGS sequence"/>
</dbReference>
<reference evidence="2 3" key="1">
    <citation type="submission" date="2016-10" db="EMBL/GenBank/DDBJ databases">
        <authorList>
            <person name="de Groot N.N."/>
        </authorList>
    </citation>
    <scope>NUCLEOTIDE SEQUENCE [LARGE SCALE GENOMIC DNA]</scope>
    <source>
        <strain evidence="2 3">DSM 6059</strain>
    </source>
</reference>
<evidence type="ECO:0000313" key="2">
    <source>
        <dbReference type="EMBL" id="SFC47635.1"/>
    </source>
</evidence>
<protein>
    <recommendedName>
        <fullName evidence="1">HTH cro/C1-type domain-containing protein</fullName>
    </recommendedName>
</protein>
<dbReference type="OrthoDB" id="9179825at2"/>
<accession>A0A1I1JH05</accession>
<dbReference type="CDD" id="cd00093">
    <property type="entry name" value="HTH_XRE"/>
    <property type="match status" value="1"/>
</dbReference>
<evidence type="ECO:0000313" key="3">
    <source>
        <dbReference type="Proteomes" id="UP000198862"/>
    </source>
</evidence>
<dbReference type="SUPFAM" id="SSF47413">
    <property type="entry name" value="lambda repressor-like DNA-binding domains"/>
    <property type="match status" value="1"/>
</dbReference>
<dbReference type="InterPro" id="IPR001387">
    <property type="entry name" value="Cro/C1-type_HTH"/>
</dbReference>
<feature type="domain" description="HTH cro/C1-type" evidence="1">
    <location>
        <begin position="7"/>
        <end position="35"/>
    </location>
</feature>
<gene>
    <name evidence="2" type="ORF">SAMN02745724_01743</name>
</gene>
<dbReference type="RefSeq" id="WP_091982819.1">
    <property type="nucleotide sequence ID" value="NZ_FOLO01000010.1"/>
</dbReference>
<keyword evidence="3" id="KW-1185">Reference proteome</keyword>
<name>A0A1I1JH05_9GAMM</name>